<dbReference type="Gene3D" id="1.10.340.70">
    <property type="match status" value="1"/>
</dbReference>
<accession>A0A371FZQ3</accession>
<dbReference type="Pfam" id="PF17921">
    <property type="entry name" value="Integrase_H2C2"/>
    <property type="match status" value="1"/>
</dbReference>
<evidence type="ECO:0000313" key="2">
    <source>
        <dbReference type="EMBL" id="RDX83794.1"/>
    </source>
</evidence>
<dbReference type="Gene3D" id="3.30.420.10">
    <property type="entry name" value="Ribonuclease H-like superfamily/Ribonuclease H"/>
    <property type="match status" value="1"/>
</dbReference>
<organism evidence="2 3">
    <name type="scientific">Mucuna pruriens</name>
    <name type="common">Velvet bean</name>
    <name type="synonym">Dolichos pruriens</name>
    <dbReference type="NCBI Taxonomy" id="157652"/>
    <lineage>
        <taxon>Eukaryota</taxon>
        <taxon>Viridiplantae</taxon>
        <taxon>Streptophyta</taxon>
        <taxon>Embryophyta</taxon>
        <taxon>Tracheophyta</taxon>
        <taxon>Spermatophyta</taxon>
        <taxon>Magnoliopsida</taxon>
        <taxon>eudicotyledons</taxon>
        <taxon>Gunneridae</taxon>
        <taxon>Pentapetalae</taxon>
        <taxon>rosids</taxon>
        <taxon>fabids</taxon>
        <taxon>Fabales</taxon>
        <taxon>Fabaceae</taxon>
        <taxon>Papilionoideae</taxon>
        <taxon>50 kb inversion clade</taxon>
        <taxon>NPAAA clade</taxon>
        <taxon>indigoferoid/millettioid clade</taxon>
        <taxon>Phaseoleae</taxon>
        <taxon>Mucuna</taxon>
    </lineage>
</organism>
<name>A0A371FZQ3_MUCPR</name>
<dbReference type="InterPro" id="IPR052160">
    <property type="entry name" value="Gypsy_RT_Integrase-like"/>
</dbReference>
<dbReference type="GO" id="GO:0015074">
    <property type="term" value="P:DNA integration"/>
    <property type="evidence" value="ECO:0007669"/>
    <property type="project" value="InterPro"/>
</dbReference>
<dbReference type="InterPro" id="IPR001584">
    <property type="entry name" value="Integrase_cat-core"/>
</dbReference>
<keyword evidence="3" id="KW-1185">Reference proteome</keyword>
<feature type="non-terminal residue" evidence="2">
    <location>
        <position position="1"/>
    </location>
</feature>
<evidence type="ECO:0000313" key="3">
    <source>
        <dbReference type="Proteomes" id="UP000257109"/>
    </source>
</evidence>
<dbReference type="InterPro" id="IPR012337">
    <property type="entry name" value="RNaseH-like_sf"/>
</dbReference>
<dbReference type="AlphaFoldDB" id="A0A371FZQ3"/>
<dbReference type="GO" id="GO:0003676">
    <property type="term" value="F:nucleic acid binding"/>
    <property type="evidence" value="ECO:0007669"/>
    <property type="project" value="InterPro"/>
</dbReference>
<reference evidence="2" key="1">
    <citation type="submission" date="2018-05" db="EMBL/GenBank/DDBJ databases">
        <title>Draft genome of Mucuna pruriens seed.</title>
        <authorList>
            <person name="Nnadi N.E."/>
            <person name="Vos R."/>
            <person name="Hasami M.H."/>
            <person name="Devisetty U.K."/>
            <person name="Aguiy J.C."/>
        </authorList>
    </citation>
    <scope>NUCLEOTIDE SEQUENCE [LARGE SCALE GENOMIC DNA]</scope>
    <source>
        <strain evidence="2">JCA_2017</strain>
    </source>
</reference>
<feature type="domain" description="Integrase catalytic" evidence="1">
    <location>
        <begin position="110"/>
        <end position="171"/>
    </location>
</feature>
<dbReference type="SUPFAM" id="SSF53098">
    <property type="entry name" value="Ribonuclease H-like"/>
    <property type="match status" value="1"/>
</dbReference>
<proteinExistence type="predicted"/>
<dbReference type="PANTHER" id="PTHR47266">
    <property type="entry name" value="ENDONUCLEASE-RELATED"/>
    <property type="match status" value="1"/>
</dbReference>
<sequence length="171" mass="19085">MPSTTFGMIPTFGGYAVTRCIPDAEINSVLQLYHLVPGGGHYGLTRTARKVLDCGLYWPTIFRDGHHFASTCARCQKAGMAMNRRHEMPQQSILFYEVFDVWGIDFMGPFPISNEAIATRTNDAKVVVGFLKSGVPKALISDQGSHFYNRAMTSFLQKYGVEHRIATAYQP</sequence>
<dbReference type="Proteomes" id="UP000257109">
    <property type="component" value="Unassembled WGS sequence"/>
</dbReference>
<dbReference type="InterPro" id="IPR036397">
    <property type="entry name" value="RNaseH_sf"/>
</dbReference>
<dbReference type="EMBL" id="QJKJ01007245">
    <property type="protein sequence ID" value="RDX83794.1"/>
    <property type="molecule type" value="Genomic_DNA"/>
</dbReference>
<protein>
    <submittedName>
        <fullName evidence="2">Mitochondrial protein</fullName>
    </submittedName>
</protein>
<dbReference type="InterPro" id="IPR041588">
    <property type="entry name" value="Integrase_H2C2"/>
</dbReference>
<evidence type="ECO:0000259" key="1">
    <source>
        <dbReference type="PROSITE" id="PS50994"/>
    </source>
</evidence>
<gene>
    <name evidence="2" type="ORF">CR513_35251</name>
</gene>
<comment type="caution">
    <text evidence="2">The sequence shown here is derived from an EMBL/GenBank/DDBJ whole genome shotgun (WGS) entry which is preliminary data.</text>
</comment>
<dbReference type="PROSITE" id="PS50994">
    <property type="entry name" value="INTEGRASE"/>
    <property type="match status" value="1"/>
</dbReference>
<dbReference type="OrthoDB" id="1433105at2759"/>